<accession>A0A9X0DBD6</accession>
<gene>
    <name evidence="1" type="ORF">OS493_000120</name>
</gene>
<comment type="caution">
    <text evidence="1">The sequence shown here is derived from an EMBL/GenBank/DDBJ whole genome shotgun (WGS) entry which is preliminary data.</text>
</comment>
<organism evidence="1 2">
    <name type="scientific">Desmophyllum pertusum</name>
    <dbReference type="NCBI Taxonomy" id="174260"/>
    <lineage>
        <taxon>Eukaryota</taxon>
        <taxon>Metazoa</taxon>
        <taxon>Cnidaria</taxon>
        <taxon>Anthozoa</taxon>
        <taxon>Hexacorallia</taxon>
        <taxon>Scleractinia</taxon>
        <taxon>Caryophylliina</taxon>
        <taxon>Caryophylliidae</taxon>
        <taxon>Desmophyllum</taxon>
    </lineage>
</organism>
<dbReference type="AlphaFoldDB" id="A0A9X0DBD6"/>
<proteinExistence type="predicted"/>
<keyword evidence="2" id="KW-1185">Reference proteome</keyword>
<evidence type="ECO:0000313" key="2">
    <source>
        <dbReference type="Proteomes" id="UP001163046"/>
    </source>
</evidence>
<reference evidence="1" key="1">
    <citation type="submission" date="2023-01" db="EMBL/GenBank/DDBJ databases">
        <title>Genome assembly of the deep-sea coral Lophelia pertusa.</title>
        <authorList>
            <person name="Herrera S."/>
            <person name="Cordes E."/>
        </authorList>
    </citation>
    <scope>NUCLEOTIDE SEQUENCE</scope>
    <source>
        <strain evidence="1">USNM1676648</strain>
        <tissue evidence="1">Polyp</tissue>
    </source>
</reference>
<dbReference type="EMBL" id="MU825396">
    <property type="protein sequence ID" value="KAJ7394317.1"/>
    <property type="molecule type" value="Genomic_DNA"/>
</dbReference>
<evidence type="ECO:0000313" key="1">
    <source>
        <dbReference type="EMBL" id="KAJ7394317.1"/>
    </source>
</evidence>
<protein>
    <submittedName>
        <fullName evidence="1">Uncharacterized protein</fullName>
    </submittedName>
</protein>
<name>A0A9X0DBD6_9CNID</name>
<dbReference type="Proteomes" id="UP001163046">
    <property type="component" value="Unassembled WGS sequence"/>
</dbReference>
<sequence length="63" mass="6985">MSNNSASEATCREEKMTWGSALMNHTYKTAKWFVDIPGEVYMGSKDDTPGVFSITPWPVKSAP</sequence>